<gene>
    <name evidence="1" type="ORF">AVDCRST_MAG84-5569</name>
</gene>
<name>A0A6J4NJX4_9CYAN</name>
<sequence length="48" mass="5078">MNNSNDDLEALVRSASPDGHRSELIPVAITPLDGQRIPVFRSGTGTGD</sequence>
<accession>A0A6J4NJX4</accession>
<dbReference type="AlphaFoldDB" id="A0A6J4NJX4"/>
<dbReference type="EMBL" id="CADCTZ010001311">
    <property type="protein sequence ID" value="CAA9390398.1"/>
    <property type="molecule type" value="Genomic_DNA"/>
</dbReference>
<reference evidence="1" key="1">
    <citation type="submission" date="2020-02" db="EMBL/GenBank/DDBJ databases">
        <authorList>
            <person name="Meier V. D."/>
        </authorList>
    </citation>
    <scope>NUCLEOTIDE SEQUENCE</scope>
    <source>
        <strain evidence="1">AVDCRST_MAG84</strain>
    </source>
</reference>
<proteinExistence type="predicted"/>
<organism evidence="1">
    <name type="scientific">uncultured Microcoleus sp</name>
    <dbReference type="NCBI Taxonomy" id="259945"/>
    <lineage>
        <taxon>Bacteria</taxon>
        <taxon>Bacillati</taxon>
        <taxon>Cyanobacteriota</taxon>
        <taxon>Cyanophyceae</taxon>
        <taxon>Oscillatoriophycideae</taxon>
        <taxon>Oscillatoriales</taxon>
        <taxon>Microcoleaceae</taxon>
        <taxon>Microcoleus</taxon>
        <taxon>environmental samples</taxon>
    </lineage>
</organism>
<evidence type="ECO:0000313" key="1">
    <source>
        <dbReference type="EMBL" id="CAA9390398.1"/>
    </source>
</evidence>
<protein>
    <submittedName>
        <fullName evidence="1">Uncharacterized protein</fullName>
    </submittedName>
</protein>